<sequence>MDNSEDINVRRDCVPSCLSIDLNEDLDTLVKQYVEVNPHGPEELEVKGRVLAPTRLQYASDDNSAPNKKDACCGLSAYELKLLENIREREVFLSSLKLLPAAEDLRQSVKPKPKPDVKRSKASLDTVQSLLYSRKSLHLKEARNLTLRGGLTYEHDIECREAEADVAGTTMGIYTVRADGGRFADVGVVLEGVEVLHNLQSINHACMMLYRLIYALNLSYPKSLKNTFEVYQKILMDLESSKLSPKVQALKLKLLR</sequence>
<dbReference type="Proteomes" id="UP001335648">
    <property type="component" value="Unassembled WGS sequence"/>
</dbReference>
<accession>A0AAN8GJT1</accession>
<protein>
    <submittedName>
        <fullName evidence="1">Uncharacterized protein</fullName>
    </submittedName>
</protein>
<dbReference type="PANTHER" id="PTHR31025">
    <property type="entry name" value="SI:CH211-196P9.1-RELATED"/>
    <property type="match status" value="1"/>
</dbReference>
<reference evidence="1 2" key="1">
    <citation type="journal article" date="2023" name="Mol. Biol. Evol.">
        <title>Genomics of Secondarily Temperate Adaptation in the Only Non-Antarctic Icefish.</title>
        <authorList>
            <person name="Rivera-Colon A.G."/>
            <person name="Rayamajhi N."/>
            <person name="Minhas B.F."/>
            <person name="Madrigal G."/>
            <person name="Bilyk K.T."/>
            <person name="Yoon V."/>
            <person name="Hune M."/>
            <person name="Gregory S."/>
            <person name="Cheng C.H.C."/>
            <person name="Catchen J.M."/>
        </authorList>
    </citation>
    <scope>NUCLEOTIDE SEQUENCE [LARGE SCALE GENOMIC DNA]</scope>
    <source>
        <strain evidence="1">JC2023a</strain>
    </source>
</reference>
<evidence type="ECO:0000313" key="2">
    <source>
        <dbReference type="Proteomes" id="UP001335648"/>
    </source>
</evidence>
<dbReference type="EMBL" id="JAULUE010002063">
    <property type="protein sequence ID" value="KAK5881466.1"/>
    <property type="molecule type" value="Genomic_DNA"/>
</dbReference>
<proteinExistence type="predicted"/>
<gene>
    <name evidence="1" type="ORF">CesoFtcFv8_022259</name>
</gene>
<dbReference type="AlphaFoldDB" id="A0AAN8GJT1"/>
<name>A0AAN8GJT1_9TELE</name>
<evidence type="ECO:0000313" key="1">
    <source>
        <dbReference type="EMBL" id="KAK5881466.1"/>
    </source>
</evidence>
<keyword evidence="2" id="KW-1185">Reference proteome</keyword>
<organism evidence="1 2">
    <name type="scientific">Champsocephalus esox</name>
    <name type="common">pike icefish</name>
    <dbReference type="NCBI Taxonomy" id="159716"/>
    <lineage>
        <taxon>Eukaryota</taxon>
        <taxon>Metazoa</taxon>
        <taxon>Chordata</taxon>
        <taxon>Craniata</taxon>
        <taxon>Vertebrata</taxon>
        <taxon>Euteleostomi</taxon>
        <taxon>Actinopterygii</taxon>
        <taxon>Neopterygii</taxon>
        <taxon>Teleostei</taxon>
        <taxon>Neoteleostei</taxon>
        <taxon>Acanthomorphata</taxon>
        <taxon>Eupercaria</taxon>
        <taxon>Perciformes</taxon>
        <taxon>Notothenioidei</taxon>
        <taxon>Channichthyidae</taxon>
        <taxon>Champsocephalus</taxon>
    </lineage>
</organism>
<dbReference type="PANTHER" id="PTHR31025:SF27">
    <property type="entry name" value="SI:CH211-193K19.2-RELATED"/>
    <property type="match status" value="1"/>
</dbReference>
<comment type="caution">
    <text evidence="1">The sequence shown here is derived from an EMBL/GenBank/DDBJ whole genome shotgun (WGS) entry which is preliminary data.</text>
</comment>